<dbReference type="InterPro" id="IPR004568">
    <property type="entry name" value="Ppantetheine-prot_Trfase_dom"/>
</dbReference>
<dbReference type="SUPFAM" id="SSF56214">
    <property type="entry name" value="4'-phosphopantetheinyl transferase"/>
    <property type="match status" value="1"/>
</dbReference>
<evidence type="ECO:0000256" key="5">
    <source>
        <dbReference type="ARBA" id="ARBA00022842"/>
    </source>
</evidence>
<dbReference type="AlphaFoldDB" id="A0A6J6P3I7"/>
<dbReference type="InterPro" id="IPR008278">
    <property type="entry name" value="4-PPantetheinyl_Trfase_dom"/>
</dbReference>
<dbReference type="Gene3D" id="3.90.470.20">
    <property type="entry name" value="4'-phosphopantetheinyl transferase domain"/>
    <property type="match status" value="1"/>
</dbReference>
<dbReference type="InterPro" id="IPR002582">
    <property type="entry name" value="ACPS"/>
</dbReference>
<gene>
    <name evidence="9" type="ORF">UFOPK2373_00805</name>
</gene>
<evidence type="ECO:0000256" key="1">
    <source>
        <dbReference type="ARBA" id="ARBA00022516"/>
    </source>
</evidence>
<keyword evidence="4" id="KW-0276">Fatty acid metabolism</keyword>
<evidence type="ECO:0000256" key="4">
    <source>
        <dbReference type="ARBA" id="ARBA00022832"/>
    </source>
</evidence>
<keyword evidence="1" id="KW-0444">Lipid biosynthesis</keyword>
<reference evidence="9" key="1">
    <citation type="submission" date="2020-05" db="EMBL/GenBank/DDBJ databases">
        <authorList>
            <person name="Chiriac C."/>
            <person name="Salcher M."/>
            <person name="Ghai R."/>
            <person name="Kavagutti S V."/>
        </authorList>
    </citation>
    <scope>NUCLEOTIDE SEQUENCE</scope>
</reference>
<dbReference type="Pfam" id="PF01648">
    <property type="entry name" value="ACPS"/>
    <property type="match status" value="1"/>
</dbReference>
<dbReference type="EMBL" id="CAEZXL010000139">
    <property type="protein sequence ID" value="CAB4691183.1"/>
    <property type="molecule type" value="Genomic_DNA"/>
</dbReference>
<dbReference type="NCBIfam" id="NF000832">
    <property type="entry name" value="PRK00070.3-2"/>
    <property type="match status" value="1"/>
</dbReference>
<keyword evidence="7" id="KW-0275">Fatty acid biosynthesis</keyword>
<organism evidence="9">
    <name type="scientific">freshwater metagenome</name>
    <dbReference type="NCBI Taxonomy" id="449393"/>
    <lineage>
        <taxon>unclassified sequences</taxon>
        <taxon>metagenomes</taxon>
        <taxon>ecological metagenomes</taxon>
    </lineage>
</organism>
<evidence type="ECO:0000313" key="9">
    <source>
        <dbReference type="EMBL" id="CAB4691183.1"/>
    </source>
</evidence>
<evidence type="ECO:0000259" key="8">
    <source>
        <dbReference type="Pfam" id="PF01648"/>
    </source>
</evidence>
<evidence type="ECO:0000256" key="6">
    <source>
        <dbReference type="ARBA" id="ARBA00023098"/>
    </source>
</evidence>
<dbReference type="GO" id="GO:0008897">
    <property type="term" value="F:holo-[acyl-carrier-protein] synthase activity"/>
    <property type="evidence" value="ECO:0007669"/>
    <property type="project" value="InterPro"/>
</dbReference>
<name>A0A6J6P3I7_9ZZZZ</name>
<keyword evidence="5" id="KW-0460">Magnesium</keyword>
<dbReference type="GO" id="GO:0006633">
    <property type="term" value="P:fatty acid biosynthetic process"/>
    <property type="evidence" value="ECO:0007669"/>
    <property type="project" value="UniProtKB-KW"/>
</dbReference>
<evidence type="ECO:0000256" key="7">
    <source>
        <dbReference type="ARBA" id="ARBA00023160"/>
    </source>
</evidence>
<sequence>MIIGVGVDLVDLTRFESKLAATPALIERIFTESERSAKPESLAGYWAAKEALIKALGNPVGLNWHDVSVTKDQLGKPSLLVTGATLERATELGISNWHLSISHDGGMAVAFVIAESGN</sequence>
<dbReference type="HAMAP" id="MF_00101">
    <property type="entry name" value="AcpS"/>
    <property type="match status" value="1"/>
</dbReference>
<proteinExistence type="inferred from homology"/>
<evidence type="ECO:0000256" key="3">
    <source>
        <dbReference type="ARBA" id="ARBA00022723"/>
    </source>
</evidence>
<dbReference type="NCBIfam" id="TIGR00556">
    <property type="entry name" value="pantethn_trn"/>
    <property type="match status" value="1"/>
</dbReference>
<protein>
    <submittedName>
        <fullName evidence="9">Unannotated protein</fullName>
    </submittedName>
</protein>
<keyword evidence="6" id="KW-0443">Lipid metabolism</keyword>
<feature type="domain" description="4'-phosphopantetheinyl transferase" evidence="8">
    <location>
        <begin position="4"/>
        <end position="95"/>
    </location>
</feature>
<dbReference type="GO" id="GO:0000287">
    <property type="term" value="F:magnesium ion binding"/>
    <property type="evidence" value="ECO:0007669"/>
    <property type="project" value="InterPro"/>
</dbReference>
<dbReference type="InterPro" id="IPR037143">
    <property type="entry name" value="4-PPantetheinyl_Trfase_dom_sf"/>
</dbReference>
<dbReference type="NCBIfam" id="TIGR00516">
    <property type="entry name" value="acpS"/>
    <property type="match status" value="1"/>
</dbReference>
<accession>A0A6J6P3I7</accession>
<keyword evidence="3" id="KW-0479">Metal-binding</keyword>
<keyword evidence="2" id="KW-0808">Transferase</keyword>
<evidence type="ECO:0000256" key="2">
    <source>
        <dbReference type="ARBA" id="ARBA00022679"/>
    </source>
</evidence>